<reference evidence="1 2" key="1">
    <citation type="submission" date="2020-08" db="EMBL/GenBank/DDBJ databases">
        <authorList>
            <person name="Liu C."/>
            <person name="Sun Q."/>
        </authorList>
    </citation>
    <scope>NUCLEOTIDE SEQUENCE [LARGE SCALE GENOMIC DNA]</scope>
    <source>
        <strain evidence="1 2">22A2-44</strain>
    </source>
</reference>
<evidence type="ECO:0000313" key="1">
    <source>
        <dbReference type="EMBL" id="MBC3938561.1"/>
    </source>
</evidence>
<dbReference type="Proteomes" id="UP000602181">
    <property type="component" value="Unassembled WGS sequence"/>
</dbReference>
<evidence type="ECO:0000313" key="2">
    <source>
        <dbReference type="Proteomes" id="UP000602181"/>
    </source>
</evidence>
<gene>
    <name evidence="1" type="ORF">H8R05_06550</name>
</gene>
<dbReference type="EMBL" id="JACOIH010000007">
    <property type="protein sequence ID" value="MBC3938561.1"/>
    <property type="molecule type" value="Genomic_DNA"/>
</dbReference>
<organism evidence="1 2">
    <name type="scientific">Anaerotruncus massiliensis</name>
    <name type="common">ex Togo et al. 2019</name>
    <dbReference type="NCBI Taxonomy" id="1673720"/>
    <lineage>
        <taxon>Bacteria</taxon>
        <taxon>Bacillati</taxon>
        <taxon>Bacillota</taxon>
        <taxon>Clostridia</taxon>
        <taxon>Eubacteriales</taxon>
        <taxon>Oscillospiraceae</taxon>
        <taxon>Anaerotruncus</taxon>
    </lineage>
</organism>
<comment type="caution">
    <text evidence="1">The sequence shown here is derived from an EMBL/GenBank/DDBJ whole genome shotgun (WGS) entry which is preliminary data.</text>
</comment>
<accession>A0ABR7ADS5</accession>
<keyword evidence="2" id="KW-1185">Reference proteome</keyword>
<dbReference type="RefSeq" id="WP_158595612.1">
    <property type="nucleotide sequence ID" value="NZ_CAKVWL010000112.1"/>
</dbReference>
<protein>
    <submittedName>
        <fullName evidence="1">Uncharacterized protein</fullName>
    </submittedName>
</protein>
<proteinExistence type="predicted"/>
<sequence>MQTSDLYDLIAQDGRAHRFFAALPDGVRDAVSWQAKSLHSFPELQACAQELLSDYD</sequence>
<name>A0ABR7ADS5_9FIRM</name>